<dbReference type="EMBL" id="WOFH01000014">
    <property type="protein sequence ID" value="MUN41373.1"/>
    <property type="molecule type" value="Genomic_DNA"/>
</dbReference>
<sequence>MDRYPASPAPIYAWDVEAAGTGWSGVTDNCDRACRQVDEALRAADACPSAHGTVRRVELDIVGGPDYIGARSIGRARLDADTGAVVWNDETRA</sequence>
<keyword evidence="2" id="KW-1185">Reference proteome</keyword>
<reference evidence="1 2" key="1">
    <citation type="submission" date="2019-11" db="EMBL/GenBank/DDBJ databases">
        <authorList>
            <person name="Cao P."/>
        </authorList>
    </citation>
    <scope>NUCLEOTIDE SEQUENCE [LARGE SCALE GENOMIC DNA]</scope>
    <source>
        <strain evidence="1 2">NEAU-AAG5</strain>
    </source>
</reference>
<evidence type="ECO:0000313" key="2">
    <source>
        <dbReference type="Proteomes" id="UP000432015"/>
    </source>
</evidence>
<accession>A0A7K1LAN0</accession>
<comment type="caution">
    <text evidence="1">The sequence shown here is derived from an EMBL/GenBank/DDBJ whole genome shotgun (WGS) entry which is preliminary data.</text>
</comment>
<proteinExistence type="predicted"/>
<evidence type="ECO:0000313" key="1">
    <source>
        <dbReference type="EMBL" id="MUN41373.1"/>
    </source>
</evidence>
<dbReference type="RefSeq" id="WP_156220545.1">
    <property type="nucleotide sequence ID" value="NZ_WOFH01000014.1"/>
</dbReference>
<gene>
    <name evidence="1" type="ORF">GNZ18_32985</name>
</gene>
<protein>
    <submittedName>
        <fullName evidence="1">Uncharacterized protein</fullName>
    </submittedName>
</protein>
<dbReference type="AlphaFoldDB" id="A0A7K1LAN0"/>
<name>A0A7K1LAN0_9ACTN</name>
<dbReference type="Proteomes" id="UP000432015">
    <property type="component" value="Unassembled WGS sequence"/>
</dbReference>
<organism evidence="1 2">
    <name type="scientific">Actinomadura litoris</name>
    <dbReference type="NCBI Taxonomy" id="2678616"/>
    <lineage>
        <taxon>Bacteria</taxon>
        <taxon>Bacillati</taxon>
        <taxon>Actinomycetota</taxon>
        <taxon>Actinomycetes</taxon>
        <taxon>Streptosporangiales</taxon>
        <taxon>Thermomonosporaceae</taxon>
        <taxon>Actinomadura</taxon>
    </lineage>
</organism>